<comment type="caution">
    <text evidence="1">The sequence shown here is derived from an EMBL/GenBank/DDBJ whole genome shotgun (WGS) entry which is preliminary data.</text>
</comment>
<sequence>MFFVFVFSCKRLNPGLCLPKFWKVEFWDEFEKKIFFFIGFPLTSCILIGETRL</sequence>
<dbReference type="Proteomes" id="UP000001343">
    <property type="component" value="Unassembled WGS sequence"/>
</dbReference>
<dbReference type="EMBL" id="AKWM02000065">
    <property type="protein sequence ID" value="EKR98892.1"/>
    <property type="molecule type" value="Genomic_DNA"/>
</dbReference>
<accession>A0AA87SVG2</accession>
<gene>
    <name evidence="1" type="ORF">LEP1GSC125_2341</name>
</gene>
<organism evidence="1 2">
    <name type="scientific">Leptospira mayottensis 200901122</name>
    <dbReference type="NCBI Taxonomy" id="1193010"/>
    <lineage>
        <taxon>Bacteria</taxon>
        <taxon>Pseudomonadati</taxon>
        <taxon>Spirochaetota</taxon>
        <taxon>Spirochaetia</taxon>
        <taxon>Leptospirales</taxon>
        <taxon>Leptospiraceae</taxon>
        <taxon>Leptospira</taxon>
    </lineage>
</organism>
<proteinExistence type="predicted"/>
<reference evidence="1 2" key="1">
    <citation type="journal article" date="2014" name="Int. J. Syst. Evol. Microbiol.">
        <title>Leptospira mayottensis sp. nov., a pathogenic species of the genus Leptospira isolated from humans.</title>
        <authorList>
            <person name="Bourhy P."/>
            <person name="Collet L."/>
            <person name="Brisse S."/>
            <person name="Picardeau M."/>
        </authorList>
    </citation>
    <scope>NUCLEOTIDE SEQUENCE [LARGE SCALE GENOMIC DNA]</scope>
    <source>
        <strain evidence="1 2">200901122</strain>
    </source>
</reference>
<protein>
    <submittedName>
        <fullName evidence="1">Uncharacterized protein</fullName>
    </submittedName>
</protein>
<dbReference type="AlphaFoldDB" id="A0AA87SVG2"/>
<name>A0AA87SVG2_9LEPT</name>
<evidence type="ECO:0000313" key="2">
    <source>
        <dbReference type="Proteomes" id="UP000001343"/>
    </source>
</evidence>
<evidence type="ECO:0000313" key="1">
    <source>
        <dbReference type="EMBL" id="EKR98892.1"/>
    </source>
</evidence>